<dbReference type="GO" id="GO:0016491">
    <property type="term" value="F:oxidoreductase activity"/>
    <property type="evidence" value="ECO:0007669"/>
    <property type="project" value="UniProtKB-KW"/>
</dbReference>
<dbReference type="Pfam" id="PF00248">
    <property type="entry name" value="Aldo_ket_red"/>
    <property type="match status" value="1"/>
</dbReference>
<gene>
    <name evidence="3" type="ORF">CC84DRAFT_751086</name>
</gene>
<dbReference type="STRING" id="1460663.A0A177CH89"/>
<keyword evidence="1" id="KW-0560">Oxidoreductase</keyword>
<evidence type="ECO:0000259" key="2">
    <source>
        <dbReference type="Pfam" id="PF00248"/>
    </source>
</evidence>
<name>A0A177CH89_9PLEO</name>
<dbReference type="InterPro" id="IPR050791">
    <property type="entry name" value="Aldo-Keto_reductase"/>
</dbReference>
<dbReference type="RefSeq" id="XP_018036515.1">
    <property type="nucleotide sequence ID" value="XM_018187298.1"/>
</dbReference>
<dbReference type="GeneID" id="28770784"/>
<evidence type="ECO:0000313" key="4">
    <source>
        <dbReference type="Proteomes" id="UP000077069"/>
    </source>
</evidence>
<dbReference type="Gene3D" id="3.20.20.100">
    <property type="entry name" value="NADP-dependent oxidoreductase domain"/>
    <property type="match status" value="1"/>
</dbReference>
<dbReference type="InterPro" id="IPR023210">
    <property type="entry name" value="NADP_OxRdtase_dom"/>
</dbReference>
<dbReference type="SUPFAM" id="SSF51430">
    <property type="entry name" value="NAD(P)-linked oxidoreductase"/>
    <property type="match status" value="1"/>
</dbReference>
<evidence type="ECO:0000256" key="1">
    <source>
        <dbReference type="ARBA" id="ARBA00023002"/>
    </source>
</evidence>
<proteinExistence type="predicted"/>
<reference evidence="3 4" key="1">
    <citation type="submission" date="2016-05" db="EMBL/GenBank/DDBJ databases">
        <title>Comparative analysis of secretome profiles of manganese(II)-oxidizing ascomycete fungi.</title>
        <authorList>
            <consortium name="DOE Joint Genome Institute"/>
            <person name="Zeiner C.A."/>
            <person name="Purvine S.O."/>
            <person name="Zink E.M."/>
            <person name="Wu S."/>
            <person name="Pasa-Tolic L."/>
            <person name="Chaput D.L."/>
            <person name="Haridas S."/>
            <person name="Grigoriev I.V."/>
            <person name="Santelli C.M."/>
            <person name="Hansel C.M."/>
        </authorList>
    </citation>
    <scope>NUCLEOTIDE SEQUENCE [LARGE SCALE GENOMIC DNA]</scope>
    <source>
        <strain evidence="3 4">AP3s5-JAC2a</strain>
    </source>
</reference>
<accession>A0A177CH89</accession>
<dbReference type="PANTHER" id="PTHR43625">
    <property type="entry name" value="AFLATOXIN B1 ALDEHYDE REDUCTASE"/>
    <property type="match status" value="1"/>
</dbReference>
<dbReference type="Proteomes" id="UP000077069">
    <property type="component" value="Unassembled WGS sequence"/>
</dbReference>
<dbReference type="AlphaFoldDB" id="A0A177CH89"/>
<dbReference type="OrthoDB" id="37537at2759"/>
<dbReference type="GO" id="GO:0005737">
    <property type="term" value="C:cytoplasm"/>
    <property type="evidence" value="ECO:0007669"/>
    <property type="project" value="TreeGrafter"/>
</dbReference>
<dbReference type="EMBL" id="KV441552">
    <property type="protein sequence ID" value="OAG06150.1"/>
    <property type="molecule type" value="Genomic_DNA"/>
</dbReference>
<dbReference type="InParanoid" id="A0A177CH89"/>
<keyword evidence="4" id="KW-1185">Reference proteome</keyword>
<dbReference type="InterPro" id="IPR036812">
    <property type="entry name" value="NAD(P)_OxRdtase_dom_sf"/>
</dbReference>
<organism evidence="3 4">
    <name type="scientific">Paraphaeosphaeria sporulosa</name>
    <dbReference type="NCBI Taxonomy" id="1460663"/>
    <lineage>
        <taxon>Eukaryota</taxon>
        <taxon>Fungi</taxon>
        <taxon>Dikarya</taxon>
        <taxon>Ascomycota</taxon>
        <taxon>Pezizomycotina</taxon>
        <taxon>Dothideomycetes</taxon>
        <taxon>Pleosporomycetidae</taxon>
        <taxon>Pleosporales</taxon>
        <taxon>Massarineae</taxon>
        <taxon>Didymosphaeriaceae</taxon>
        <taxon>Paraphaeosphaeria</taxon>
    </lineage>
</organism>
<dbReference type="PANTHER" id="PTHR43625:SF78">
    <property type="entry name" value="PYRIDOXAL REDUCTASE-RELATED"/>
    <property type="match status" value="1"/>
</dbReference>
<evidence type="ECO:0000313" key="3">
    <source>
        <dbReference type="EMBL" id="OAG06150.1"/>
    </source>
</evidence>
<feature type="domain" description="NADP-dependent oxidoreductase" evidence="2">
    <location>
        <begin position="2"/>
        <end position="173"/>
    </location>
</feature>
<sequence length="178" mass="19117">MQPDGSPEAVCKSLDGAVAQLNGRQKIDLFEPGELTPTTPLEVIFKVLEEYVQSGKIGGIGLYEVKASSIQAGSKITKIESVEVELSLFSLHVLKNGVAAATAELGIPLVAYSPLSRGFLSGQFRSLDDIPKESLLHHFPRFHPDVFPLNLQLADQIAEVAKKKGVTFAQLAINCCAS</sequence>
<protein>
    <submittedName>
        <fullName evidence="3">Aldo/keto reductase</fullName>
    </submittedName>
</protein>